<accession>A0A1A0HA35</accession>
<keyword evidence="4 6" id="KW-0472">Membrane</keyword>
<name>A0A1A0HA35_9ASCO</name>
<dbReference type="GeneID" id="30030595"/>
<evidence type="ECO:0000313" key="7">
    <source>
        <dbReference type="EMBL" id="OBA20737.1"/>
    </source>
</evidence>
<comment type="subcellular location">
    <subcellularLocation>
        <location evidence="1">Membrane</location>
        <topology evidence="1">Multi-pass membrane protein</topology>
    </subcellularLocation>
</comment>
<comment type="similarity">
    <text evidence="5">Belongs to the ATG33 family.</text>
</comment>
<keyword evidence="3 6" id="KW-1133">Transmembrane helix</keyword>
<reference evidence="7 8" key="1">
    <citation type="submission" date="2016-05" db="EMBL/GenBank/DDBJ databases">
        <title>Comparative genomics of biotechnologically important yeasts.</title>
        <authorList>
            <consortium name="DOE Joint Genome Institute"/>
            <person name="Riley R."/>
            <person name="Haridas S."/>
            <person name="Wolfe K.H."/>
            <person name="Lopes M.R."/>
            <person name="Hittinger C.T."/>
            <person name="Goker M."/>
            <person name="Salamov A."/>
            <person name="Wisecaver J."/>
            <person name="Long T.M."/>
            <person name="Aerts A.L."/>
            <person name="Barry K."/>
            <person name="Choi C."/>
            <person name="Clum A."/>
            <person name="Coughlan A.Y."/>
            <person name="Deshpande S."/>
            <person name="Douglass A.P."/>
            <person name="Hanson S.J."/>
            <person name="Klenk H.-P."/>
            <person name="LaButti K."/>
            <person name="Lapidus A."/>
            <person name="Lindquist E."/>
            <person name="Lipzen A."/>
            <person name="Meier-kolthoff J.P."/>
            <person name="Ohm R.A."/>
            <person name="Otillar R.P."/>
            <person name="Pangilinan J."/>
            <person name="Peng Y."/>
            <person name="Rokas A."/>
            <person name="Rosa C.A."/>
            <person name="Scheuner C."/>
            <person name="Sibirny A.A."/>
            <person name="Slot J.C."/>
            <person name="Stielow J.B."/>
            <person name="Sun H."/>
            <person name="Kurtzman C.P."/>
            <person name="Blackwell M."/>
            <person name="Grigoriev I.V."/>
            <person name="Jeffries T.W."/>
        </authorList>
    </citation>
    <scope>NUCLEOTIDE SEQUENCE [LARGE SCALE GENOMIC DNA]</scope>
    <source>
        <strain evidence="7 8">NRRL YB-4993</strain>
    </source>
</reference>
<evidence type="ECO:0000256" key="4">
    <source>
        <dbReference type="ARBA" id="ARBA00023136"/>
    </source>
</evidence>
<protein>
    <recommendedName>
        <fullName evidence="9">Autophagy-related protein 33</fullName>
    </recommendedName>
</protein>
<dbReference type="AlphaFoldDB" id="A0A1A0HA35"/>
<dbReference type="GO" id="GO:0016236">
    <property type="term" value="P:macroautophagy"/>
    <property type="evidence" value="ECO:0007669"/>
    <property type="project" value="TreeGrafter"/>
</dbReference>
<evidence type="ECO:0000256" key="5">
    <source>
        <dbReference type="ARBA" id="ARBA00038013"/>
    </source>
</evidence>
<evidence type="ECO:0000256" key="6">
    <source>
        <dbReference type="SAM" id="Phobius"/>
    </source>
</evidence>
<dbReference type="GO" id="GO:0005741">
    <property type="term" value="C:mitochondrial outer membrane"/>
    <property type="evidence" value="ECO:0007669"/>
    <property type="project" value="TreeGrafter"/>
</dbReference>
<comment type="caution">
    <text evidence="7">The sequence shown here is derived from an EMBL/GenBank/DDBJ whole genome shotgun (WGS) entry which is preliminary data.</text>
</comment>
<evidence type="ECO:0000313" key="8">
    <source>
        <dbReference type="Proteomes" id="UP000092555"/>
    </source>
</evidence>
<keyword evidence="8" id="KW-1185">Reference proteome</keyword>
<proteinExistence type="inferred from homology"/>
<dbReference type="RefSeq" id="XP_018711259.1">
    <property type="nucleotide sequence ID" value="XM_018857619.1"/>
</dbReference>
<evidence type="ECO:0000256" key="3">
    <source>
        <dbReference type="ARBA" id="ARBA00022989"/>
    </source>
</evidence>
<dbReference type="PANTHER" id="PTHR37278">
    <property type="entry name" value="AUTOPHAGY-RELATED PROTEIN 33-RELATED"/>
    <property type="match status" value="1"/>
</dbReference>
<dbReference type="InterPro" id="IPR051668">
    <property type="entry name" value="ATG33"/>
</dbReference>
<evidence type="ECO:0000256" key="1">
    <source>
        <dbReference type="ARBA" id="ARBA00004141"/>
    </source>
</evidence>
<evidence type="ECO:0000256" key="2">
    <source>
        <dbReference type="ARBA" id="ARBA00022692"/>
    </source>
</evidence>
<organism evidence="7 8">
    <name type="scientific">Metschnikowia bicuspidata var. bicuspidata NRRL YB-4993</name>
    <dbReference type="NCBI Taxonomy" id="869754"/>
    <lineage>
        <taxon>Eukaryota</taxon>
        <taxon>Fungi</taxon>
        <taxon>Dikarya</taxon>
        <taxon>Ascomycota</taxon>
        <taxon>Saccharomycotina</taxon>
        <taxon>Pichiomycetes</taxon>
        <taxon>Metschnikowiaceae</taxon>
        <taxon>Metschnikowia</taxon>
    </lineage>
</organism>
<evidence type="ECO:0008006" key="9">
    <source>
        <dbReference type="Google" id="ProtNLM"/>
    </source>
</evidence>
<dbReference type="PANTHER" id="PTHR37278:SF1">
    <property type="entry name" value="AUTOPHAGY-RELATED PROTEIN 33-RELATED"/>
    <property type="match status" value="1"/>
</dbReference>
<dbReference type="Proteomes" id="UP000092555">
    <property type="component" value="Unassembled WGS sequence"/>
</dbReference>
<gene>
    <name evidence="7" type="ORF">METBIDRAFT_43121</name>
</gene>
<dbReference type="GO" id="GO:0000422">
    <property type="term" value="P:autophagy of mitochondrion"/>
    <property type="evidence" value="ECO:0007669"/>
    <property type="project" value="TreeGrafter"/>
</dbReference>
<keyword evidence="2 6" id="KW-0812">Transmembrane</keyword>
<dbReference type="OrthoDB" id="5336366at2759"/>
<feature type="transmembrane region" description="Helical" evidence="6">
    <location>
        <begin position="60"/>
        <end position="81"/>
    </location>
</feature>
<feature type="transmembrane region" description="Helical" evidence="6">
    <location>
        <begin position="93"/>
        <end position="110"/>
    </location>
</feature>
<sequence>MGRCTTVITLTGATSLGLLTGSLAYQSMKKIPELIRQLNQQASLKAASAEPVLAAIRTNFTVSNAVNVVLASLSTWLFSTIYKHSSAAGKHPYLLYSAVAAPLALATLYYQTGAKTCVLTGPFSDVARFRECLCAKIANLTSGCRVLLGQKKEYTTPEPATEDVPMDQSYIHVSDDSVSTDSSPETPIETLDSVPSAIESEVEDALSKKERVKDLENVAAAYNVASMIAGVGFAICSVGVIGDQFFL</sequence>
<dbReference type="EMBL" id="LXTC01000004">
    <property type="protein sequence ID" value="OBA20737.1"/>
    <property type="molecule type" value="Genomic_DNA"/>
</dbReference>